<comment type="caution">
    <text evidence="1">The sequence shown here is derived from an EMBL/GenBank/DDBJ whole genome shotgun (WGS) entry which is preliminary data.</text>
</comment>
<feature type="non-terminal residue" evidence="1">
    <location>
        <position position="91"/>
    </location>
</feature>
<proteinExistence type="predicted"/>
<organism evidence="1 2">
    <name type="scientific">Diploptera punctata</name>
    <name type="common">Pacific beetle cockroach</name>
    <dbReference type="NCBI Taxonomy" id="6984"/>
    <lineage>
        <taxon>Eukaryota</taxon>
        <taxon>Metazoa</taxon>
        <taxon>Ecdysozoa</taxon>
        <taxon>Arthropoda</taxon>
        <taxon>Hexapoda</taxon>
        <taxon>Insecta</taxon>
        <taxon>Pterygota</taxon>
        <taxon>Neoptera</taxon>
        <taxon>Polyneoptera</taxon>
        <taxon>Dictyoptera</taxon>
        <taxon>Blattodea</taxon>
        <taxon>Blaberoidea</taxon>
        <taxon>Blaberidae</taxon>
        <taxon>Diplopterinae</taxon>
        <taxon>Diploptera</taxon>
    </lineage>
</organism>
<dbReference type="AlphaFoldDB" id="A0AAD7ZI68"/>
<reference evidence="1" key="1">
    <citation type="journal article" date="2023" name="IScience">
        <title>Live-bearing cockroach genome reveals convergent evolutionary mechanisms linked to viviparity in insects and beyond.</title>
        <authorList>
            <person name="Fouks B."/>
            <person name="Harrison M.C."/>
            <person name="Mikhailova A.A."/>
            <person name="Marchal E."/>
            <person name="English S."/>
            <person name="Carruthers M."/>
            <person name="Jennings E.C."/>
            <person name="Chiamaka E.L."/>
            <person name="Frigard R.A."/>
            <person name="Pippel M."/>
            <person name="Attardo G.M."/>
            <person name="Benoit J.B."/>
            <person name="Bornberg-Bauer E."/>
            <person name="Tobe S.S."/>
        </authorList>
    </citation>
    <scope>NUCLEOTIDE SEQUENCE</scope>
    <source>
        <strain evidence="1">Stay&amp;Tobe</strain>
    </source>
</reference>
<dbReference type="EMBL" id="JASPKZ010008004">
    <property type="protein sequence ID" value="KAJ9581154.1"/>
    <property type="molecule type" value="Genomic_DNA"/>
</dbReference>
<protein>
    <submittedName>
        <fullName evidence="1">Uncharacterized protein</fullName>
    </submittedName>
</protein>
<gene>
    <name evidence="1" type="ORF">L9F63_023659</name>
</gene>
<keyword evidence="2" id="KW-1185">Reference proteome</keyword>
<accession>A0AAD7ZI68</accession>
<feature type="non-terminal residue" evidence="1">
    <location>
        <position position="1"/>
    </location>
</feature>
<reference evidence="1" key="2">
    <citation type="submission" date="2023-05" db="EMBL/GenBank/DDBJ databases">
        <authorList>
            <person name="Fouks B."/>
        </authorList>
    </citation>
    <scope>NUCLEOTIDE SEQUENCE</scope>
    <source>
        <strain evidence="1">Stay&amp;Tobe</strain>
        <tissue evidence="1">Testes</tissue>
    </source>
</reference>
<evidence type="ECO:0000313" key="1">
    <source>
        <dbReference type="EMBL" id="KAJ9581154.1"/>
    </source>
</evidence>
<evidence type="ECO:0000313" key="2">
    <source>
        <dbReference type="Proteomes" id="UP001233999"/>
    </source>
</evidence>
<sequence length="91" mass="10538">EKYLELRGKVIVNLTCDVTGVSCNNQNRFINLLLYRCFLYILYTVLHKMCERSVEWRFSLTCFVISDTRGAMSLGYFYTSAACGTYAKLTH</sequence>
<name>A0AAD7ZI68_DIPPU</name>
<dbReference type="Proteomes" id="UP001233999">
    <property type="component" value="Unassembled WGS sequence"/>
</dbReference>